<dbReference type="InterPro" id="IPR013568">
    <property type="entry name" value="SEFIR_dom"/>
</dbReference>
<dbReference type="PANTHER" id="PTHR15583:SF22">
    <property type="entry name" value="INTERLEUKIN-17 RECEPTOR A-LIKE"/>
    <property type="match status" value="1"/>
</dbReference>
<name>A0A6P7MV76_BETSP</name>
<accession>A0A6P7MV76</accession>
<keyword evidence="6 9" id="KW-0472">Membrane</keyword>
<evidence type="ECO:0000256" key="3">
    <source>
        <dbReference type="ARBA" id="ARBA00022692"/>
    </source>
</evidence>
<dbReference type="PROSITE" id="PS51534">
    <property type="entry name" value="SEFIR"/>
    <property type="match status" value="1"/>
</dbReference>
<feature type="transmembrane region" description="Helical" evidence="9">
    <location>
        <begin position="24"/>
        <end position="44"/>
    </location>
</feature>
<dbReference type="KEGG" id="bspl:114857678"/>
<dbReference type="FunFam" id="3.40.50.11530:FF:000002">
    <property type="entry name" value="Interleukin 17 receptor A"/>
    <property type="match status" value="1"/>
</dbReference>
<dbReference type="RefSeq" id="XP_029010238.2">
    <property type="nucleotide sequence ID" value="XM_029154405.3"/>
</dbReference>
<feature type="transmembrane region" description="Helical" evidence="9">
    <location>
        <begin position="315"/>
        <end position="335"/>
    </location>
</feature>
<keyword evidence="2" id="KW-1003">Cell membrane</keyword>
<reference evidence="12" key="1">
    <citation type="submission" date="2025-08" db="UniProtKB">
        <authorList>
            <consortium name="RefSeq"/>
        </authorList>
    </citation>
    <scope>IDENTIFICATION</scope>
</reference>
<dbReference type="InterPro" id="IPR032356">
    <property type="entry name" value="IL17R_A/B_N"/>
</dbReference>
<dbReference type="InterPro" id="IPR039465">
    <property type="entry name" value="IL-17_rcpt-like"/>
</dbReference>
<dbReference type="InterPro" id="IPR043046">
    <property type="entry name" value="IL17RA/B_FnIII-like_2_sf"/>
</dbReference>
<evidence type="ECO:0000256" key="9">
    <source>
        <dbReference type="SAM" id="Phobius"/>
    </source>
</evidence>
<evidence type="ECO:0000256" key="7">
    <source>
        <dbReference type="ARBA" id="ARBA00023170"/>
    </source>
</evidence>
<evidence type="ECO:0000259" key="10">
    <source>
        <dbReference type="PROSITE" id="PS51534"/>
    </source>
</evidence>
<dbReference type="Pfam" id="PF16578">
    <property type="entry name" value="IL17R_fnIII_D2"/>
    <property type="match status" value="1"/>
</dbReference>
<dbReference type="PANTHER" id="PTHR15583">
    <property type="entry name" value="INTERLEUKIN-17 RECEPTOR"/>
    <property type="match status" value="1"/>
</dbReference>
<organism evidence="11 12">
    <name type="scientific">Betta splendens</name>
    <name type="common">Siamese fighting fish</name>
    <dbReference type="NCBI Taxonomy" id="158456"/>
    <lineage>
        <taxon>Eukaryota</taxon>
        <taxon>Metazoa</taxon>
        <taxon>Chordata</taxon>
        <taxon>Craniata</taxon>
        <taxon>Vertebrata</taxon>
        <taxon>Euteleostomi</taxon>
        <taxon>Actinopterygii</taxon>
        <taxon>Neopterygii</taxon>
        <taxon>Teleostei</taxon>
        <taxon>Neoteleostei</taxon>
        <taxon>Acanthomorphata</taxon>
        <taxon>Anabantaria</taxon>
        <taxon>Anabantiformes</taxon>
        <taxon>Anabantoidei</taxon>
        <taxon>Osphronemidae</taxon>
        <taxon>Betta</taxon>
    </lineage>
</organism>
<dbReference type="GO" id="GO:0005886">
    <property type="term" value="C:plasma membrane"/>
    <property type="evidence" value="ECO:0007669"/>
    <property type="project" value="UniProtKB-SubCell"/>
</dbReference>
<comment type="subcellular location">
    <subcellularLocation>
        <location evidence="1">Cell membrane</location>
        <topology evidence="1">Single-pass type I membrane protein</topology>
    </subcellularLocation>
</comment>
<evidence type="ECO:0000256" key="4">
    <source>
        <dbReference type="ARBA" id="ARBA00022729"/>
    </source>
</evidence>
<evidence type="ECO:0000256" key="6">
    <source>
        <dbReference type="ARBA" id="ARBA00023136"/>
    </source>
</evidence>
<evidence type="ECO:0000256" key="1">
    <source>
        <dbReference type="ARBA" id="ARBA00004251"/>
    </source>
</evidence>
<dbReference type="Gene3D" id="3.40.50.11530">
    <property type="match status" value="1"/>
</dbReference>
<keyword evidence="4" id="KW-0732">Signal</keyword>
<keyword evidence="3 9" id="KW-0812">Transmembrane</keyword>
<proteinExistence type="predicted"/>
<dbReference type="InterPro" id="IPR038683">
    <property type="entry name" value="IL17RA/B_FnIII-like_1_sf"/>
</dbReference>
<evidence type="ECO:0000256" key="2">
    <source>
        <dbReference type="ARBA" id="ARBA00022475"/>
    </source>
</evidence>
<sequence>MPDSQLVVSTLEACCTVYATMGHVPLFCFWVTAGLAMSPSPWILDKRLSCSRPMEGLDHCRISDCSDKLLAESRLLVPTGPDLVDEYYGVGMDKHGLVPVVTVQWKLKSDASIFNLNGSEISILDETTNQSICVQYFFSIHQQLAPNDTRWTFSLDGVVVEPEHTYSVSVLNLPQPRIGHTEISVRQITVPGCNNKTIQTARVCQENGSLWDPSTTTAVSVDREHERLSIIVTFKTAQYSENYQVSIQSHHFYCSENVSMENRTSVNVTLEFGLWELSQCELLLRIQPFFVQCKNDCWSPTKIINYCHYYPPRTLIIKAVVVLLFIYGFIVYSLWRAVHKGPVNTSSSAAKEQPEGSQVRERKRVLVIYSLDHPLYRNIVLKFCAFLVSTCGTEVVLDLLDSTRLGVLGSIQWLDWRRQQMQSSSDKILILCSRGVQAKWRAMCGDKQVSLREDARSPVGDMLTPALSLMVPHFIRSASFEKYIIAYFDGVCSEDDVPSPFNITVRYKIMKQFEELFFRILDTEKHRPGSVNCIEGLSEDTYHQCSSGRALRDAIQAFRTYQLQHPQWFEDELLERTEQEVEEASAVTYGTAKTQHLLTNSIPDSTQVLSLLNIKESDFTVERTTLYTEQLCMSCSLEVNSVI</sequence>
<dbReference type="InParanoid" id="A0A6P7MV76"/>
<dbReference type="GO" id="GO:0030368">
    <property type="term" value="F:interleukin-17 receptor activity"/>
    <property type="evidence" value="ECO:0007669"/>
    <property type="project" value="InterPro"/>
</dbReference>
<dbReference type="Proteomes" id="UP000515150">
    <property type="component" value="Chromosome 6"/>
</dbReference>
<dbReference type="GeneID" id="114857678"/>
<keyword evidence="7 12" id="KW-0675">Receptor</keyword>
<evidence type="ECO:0000256" key="5">
    <source>
        <dbReference type="ARBA" id="ARBA00022989"/>
    </source>
</evidence>
<evidence type="ECO:0000313" key="11">
    <source>
        <dbReference type="Proteomes" id="UP000515150"/>
    </source>
</evidence>
<feature type="domain" description="SEFIR" evidence="10">
    <location>
        <begin position="362"/>
        <end position="518"/>
    </location>
</feature>
<dbReference type="Gene3D" id="2.60.40.2160">
    <property type="entry name" value="Interleukin-17 receptor A/B, fibronectin-III-like domain 1"/>
    <property type="match status" value="1"/>
</dbReference>
<gene>
    <name evidence="12" type="primary">LOC114857678</name>
</gene>
<keyword evidence="5 9" id="KW-1133">Transmembrane helix</keyword>
<dbReference type="Pfam" id="PF08357">
    <property type="entry name" value="SEFIR"/>
    <property type="match status" value="1"/>
</dbReference>
<evidence type="ECO:0000256" key="8">
    <source>
        <dbReference type="ARBA" id="ARBA00023180"/>
    </source>
</evidence>
<protein>
    <submittedName>
        <fullName evidence="12">Interleukin-17 receptor A</fullName>
    </submittedName>
</protein>
<dbReference type="Gene3D" id="2.60.40.2150">
    <property type="entry name" value="Interleukin-17 receptor A/B, fibronectin-III-like domain 2"/>
    <property type="match status" value="1"/>
</dbReference>
<dbReference type="OrthoDB" id="5915222at2759"/>
<keyword evidence="8" id="KW-0325">Glycoprotein</keyword>
<dbReference type="AlphaFoldDB" id="A0A6P7MV76"/>
<dbReference type="Pfam" id="PF16556">
    <property type="entry name" value="IL17R_fnIII_D1"/>
    <property type="match status" value="1"/>
</dbReference>
<evidence type="ECO:0000313" key="12">
    <source>
        <dbReference type="RefSeq" id="XP_029010238.2"/>
    </source>
</evidence>
<keyword evidence="11" id="KW-1185">Reference proteome</keyword>